<proteinExistence type="predicted"/>
<evidence type="ECO:0000259" key="2">
    <source>
        <dbReference type="Pfam" id="PF13490"/>
    </source>
</evidence>
<evidence type="ECO:0000313" key="3">
    <source>
        <dbReference type="EMBL" id="RLE14293.1"/>
    </source>
</evidence>
<dbReference type="EMBL" id="QMQB01000044">
    <property type="protein sequence ID" value="RLE14293.1"/>
    <property type="molecule type" value="Genomic_DNA"/>
</dbReference>
<dbReference type="Proteomes" id="UP000267654">
    <property type="component" value="Unassembled WGS sequence"/>
</dbReference>
<feature type="domain" description="Putative zinc-finger" evidence="2">
    <location>
        <begin position="3"/>
        <end position="36"/>
    </location>
</feature>
<sequence>MRCDWFKKNLSAYIDGEVNFLTRWRIKRHLKSCTDCYKDYIRLKNLRKISKIILLKNPEPGFYERLQAKLPRLNPNITLKKTGSLAKFWMLLPLPGKLAIGGVAILILFLLIIYPHLSGSSLNINKFEEEYLRSKEIFSVVEEPAPPLLPVSEER</sequence>
<dbReference type="InterPro" id="IPR027383">
    <property type="entry name" value="Znf_put"/>
</dbReference>
<reference evidence="3 4" key="1">
    <citation type="submission" date="2018-06" db="EMBL/GenBank/DDBJ databases">
        <title>Extensive metabolic versatility and redundancy in microbially diverse, dynamic hydrothermal sediments.</title>
        <authorList>
            <person name="Dombrowski N."/>
            <person name="Teske A."/>
            <person name="Baker B.J."/>
        </authorList>
    </citation>
    <scope>NUCLEOTIDE SEQUENCE [LARGE SCALE GENOMIC DNA]</scope>
    <source>
        <strain evidence="3">B19_G9</strain>
    </source>
</reference>
<keyword evidence="1" id="KW-1133">Transmembrane helix</keyword>
<protein>
    <recommendedName>
        <fullName evidence="2">Putative zinc-finger domain-containing protein</fullName>
    </recommendedName>
</protein>
<name>A0A662DJ23_UNCAE</name>
<keyword evidence="1" id="KW-0472">Membrane</keyword>
<accession>A0A662DJ23</accession>
<organism evidence="3 4">
    <name type="scientific">Aerophobetes bacterium</name>
    <dbReference type="NCBI Taxonomy" id="2030807"/>
    <lineage>
        <taxon>Bacteria</taxon>
        <taxon>Candidatus Aerophobota</taxon>
    </lineage>
</organism>
<comment type="caution">
    <text evidence="3">The sequence shown here is derived from an EMBL/GenBank/DDBJ whole genome shotgun (WGS) entry which is preliminary data.</text>
</comment>
<evidence type="ECO:0000313" key="4">
    <source>
        <dbReference type="Proteomes" id="UP000267654"/>
    </source>
</evidence>
<dbReference type="Pfam" id="PF13490">
    <property type="entry name" value="zf-HC2"/>
    <property type="match status" value="1"/>
</dbReference>
<evidence type="ECO:0000256" key="1">
    <source>
        <dbReference type="SAM" id="Phobius"/>
    </source>
</evidence>
<gene>
    <name evidence="3" type="ORF">DRI96_01655</name>
</gene>
<feature type="transmembrane region" description="Helical" evidence="1">
    <location>
        <begin position="98"/>
        <end position="117"/>
    </location>
</feature>
<keyword evidence="1" id="KW-0812">Transmembrane</keyword>
<dbReference type="AlphaFoldDB" id="A0A662DJ23"/>